<organism evidence="2 3">
    <name type="scientific">Convivina praedatoris</name>
    <dbReference type="NCBI Taxonomy" id="2880963"/>
    <lineage>
        <taxon>Bacteria</taxon>
        <taxon>Bacillati</taxon>
        <taxon>Bacillota</taxon>
        <taxon>Bacilli</taxon>
        <taxon>Lactobacillales</taxon>
        <taxon>Lactobacillaceae</taxon>
        <taxon>Convivina</taxon>
    </lineage>
</organism>
<keyword evidence="1" id="KW-0472">Membrane</keyword>
<dbReference type="EMBL" id="CAKOEU010000011">
    <property type="protein sequence ID" value="CAH1857494.1"/>
    <property type="molecule type" value="Genomic_DNA"/>
</dbReference>
<dbReference type="RefSeq" id="WP_248706865.1">
    <property type="nucleotide sequence ID" value="NZ_CAKOET010000004.1"/>
</dbReference>
<evidence type="ECO:0000313" key="2">
    <source>
        <dbReference type="EMBL" id="CAH1857494.1"/>
    </source>
</evidence>
<gene>
    <name evidence="2" type="ORF">LMG032447_01573</name>
</gene>
<evidence type="ECO:0000313" key="3">
    <source>
        <dbReference type="Proteomes" id="UP000838102"/>
    </source>
</evidence>
<keyword evidence="1" id="KW-1133">Transmembrane helix</keyword>
<proteinExistence type="predicted"/>
<name>A0ABN8HE56_9LACO</name>
<keyword evidence="3" id="KW-1185">Reference proteome</keyword>
<feature type="transmembrane region" description="Helical" evidence="1">
    <location>
        <begin position="45"/>
        <end position="62"/>
    </location>
</feature>
<accession>A0ABN8HE56</accession>
<reference evidence="2" key="1">
    <citation type="submission" date="2022-03" db="EMBL/GenBank/DDBJ databases">
        <authorList>
            <person name="Hettiarachchi G."/>
        </authorList>
    </citation>
    <scope>NUCLEOTIDE SEQUENCE</scope>
    <source>
        <strain evidence="2">LMG 32447</strain>
    </source>
</reference>
<keyword evidence="1" id="KW-0812">Transmembrane</keyword>
<feature type="transmembrane region" description="Helical" evidence="1">
    <location>
        <begin position="7"/>
        <end position="25"/>
    </location>
</feature>
<protein>
    <submittedName>
        <fullName evidence="2">Uncharacterized protein</fullName>
    </submittedName>
</protein>
<evidence type="ECO:0000256" key="1">
    <source>
        <dbReference type="SAM" id="Phobius"/>
    </source>
</evidence>
<dbReference type="Proteomes" id="UP000838102">
    <property type="component" value="Unassembled WGS sequence"/>
</dbReference>
<sequence>MKKITIILAITSWLLALFTLIQAYLTDNLLSLLPIYAYNSPQGRLGWSLTVAIILSILSFILKQSKK</sequence>
<comment type="caution">
    <text evidence="2">The sequence shown here is derived from an EMBL/GenBank/DDBJ whole genome shotgun (WGS) entry which is preliminary data.</text>
</comment>